<dbReference type="Proteomes" id="UP000006023">
    <property type="component" value="Unassembled WGS sequence"/>
</dbReference>
<dbReference type="Pfam" id="PF14042">
    <property type="entry name" value="DUF4247"/>
    <property type="match status" value="1"/>
</dbReference>
<evidence type="ECO:0000313" key="1">
    <source>
        <dbReference type="EMBL" id="GAB07952.1"/>
    </source>
</evidence>
<dbReference type="RefSeq" id="WP_005193419.1">
    <property type="nucleotide sequence ID" value="NZ_BAED01000076.1"/>
</dbReference>
<dbReference type="InterPro" id="IPR025341">
    <property type="entry name" value="DUF4247"/>
</dbReference>
<dbReference type="EMBL" id="BAED01000076">
    <property type="protein sequence ID" value="GAB07952.1"/>
    <property type="molecule type" value="Genomic_DNA"/>
</dbReference>
<name>G7GWH7_9ACTN</name>
<reference evidence="1 2" key="1">
    <citation type="submission" date="2011-11" db="EMBL/GenBank/DDBJ databases">
        <title>Whole genome shotgun sequence of Gordonia amarae NBRC 15530.</title>
        <authorList>
            <person name="Takarada H."/>
            <person name="Hosoyama A."/>
            <person name="Tsuchikane K."/>
            <person name="Katsumata H."/>
            <person name="Yamazaki S."/>
            <person name="Fujita N."/>
        </authorList>
    </citation>
    <scope>NUCLEOTIDE SEQUENCE [LARGE SCALE GENOMIC DNA]</scope>
    <source>
        <strain evidence="1 2">NBRC 15530</strain>
    </source>
</reference>
<dbReference type="AlphaFoldDB" id="G7GWH7"/>
<comment type="caution">
    <text evidence="1">The sequence shown here is derived from an EMBL/GenBank/DDBJ whole genome shotgun (WGS) entry which is preliminary data.</text>
</comment>
<dbReference type="eggNOG" id="ENOG503319D">
    <property type="taxonomic scope" value="Bacteria"/>
</dbReference>
<dbReference type="STRING" id="1075090.GOAMR_76_00220"/>
<proteinExistence type="predicted"/>
<sequence>MSDSGDPRDRLNRIRNIIIGLIIVVAALAMVATCTADVARSGARNYVTSKYTRTTSLDEGNVKAYIADKPPSTVVTQLRKAEKPTDQRTATSGGQSGTFLQYPDYLIGLFPYQSTKTRVMVSKDYSSGYTHYHSYVGHYWVPTPAYSGSGSGNRGGGSGSGK</sequence>
<evidence type="ECO:0000313" key="2">
    <source>
        <dbReference type="Proteomes" id="UP000006023"/>
    </source>
</evidence>
<keyword evidence="2" id="KW-1185">Reference proteome</keyword>
<accession>G7GWH7</accession>
<gene>
    <name evidence="1" type="ORF">GOAMR_76_00220</name>
</gene>
<evidence type="ECO:0008006" key="3">
    <source>
        <dbReference type="Google" id="ProtNLM"/>
    </source>
</evidence>
<protein>
    <recommendedName>
        <fullName evidence="3">DUF4247 domain-containing protein</fullName>
    </recommendedName>
</protein>
<organism evidence="1 2">
    <name type="scientific">Gordonia amarae NBRC 15530</name>
    <dbReference type="NCBI Taxonomy" id="1075090"/>
    <lineage>
        <taxon>Bacteria</taxon>
        <taxon>Bacillati</taxon>
        <taxon>Actinomycetota</taxon>
        <taxon>Actinomycetes</taxon>
        <taxon>Mycobacteriales</taxon>
        <taxon>Gordoniaceae</taxon>
        <taxon>Gordonia</taxon>
    </lineage>
</organism>